<dbReference type="SUPFAM" id="SSF52467">
    <property type="entry name" value="DHS-like NAD/FAD-binding domain"/>
    <property type="match status" value="1"/>
</dbReference>
<keyword evidence="2" id="KW-0808">Transferase</keyword>
<organism evidence="6 7">
    <name type="scientific">Desulfosarcina widdelii</name>
    <dbReference type="NCBI Taxonomy" id="947919"/>
    <lineage>
        <taxon>Bacteria</taxon>
        <taxon>Pseudomonadati</taxon>
        <taxon>Thermodesulfobacteriota</taxon>
        <taxon>Desulfobacteria</taxon>
        <taxon>Desulfobacterales</taxon>
        <taxon>Desulfosarcinaceae</taxon>
        <taxon>Desulfosarcina</taxon>
    </lineage>
</organism>
<feature type="active site" description="Proton acceptor" evidence="4">
    <location>
        <position position="128"/>
    </location>
</feature>
<dbReference type="RefSeq" id="WP_155301799.1">
    <property type="nucleotide sequence ID" value="NZ_AP021875.1"/>
</dbReference>
<dbReference type="Pfam" id="PF02146">
    <property type="entry name" value="SIR2"/>
    <property type="match status" value="1"/>
</dbReference>
<protein>
    <recommendedName>
        <fullName evidence="1">protein acetyllysine N-acetyltransferase</fullName>
        <ecNumber evidence="1">2.3.1.286</ecNumber>
    </recommendedName>
</protein>
<dbReference type="InterPro" id="IPR050134">
    <property type="entry name" value="NAD-dep_sirtuin_deacylases"/>
</dbReference>
<feature type="binding site" evidence="4">
    <location>
        <position position="136"/>
    </location>
    <ligand>
        <name>Zn(2+)</name>
        <dbReference type="ChEBI" id="CHEBI:29105"/>
    </ligand>
</feature>
<evidence type="ECO:0000256" key="1">
    <source>
        <dbReference type="ARBA" id="ARBA00012928"/>
    </source>
</evidence>
<dbReference type="InterPro" id="IPR026590">
    <property type="entry name" value="Ssirtuin_cat_dom"/>
</dbReference>
<dbReference type="PANTHER" id="PTHR11085">
    <property type="entry name" value="NAD-DEPENDENT PROTEIN DEACYLASE SIRTUIN-5, MITOCHONDRIAL-RELATED"/>
    <property type="match status" value="1"/>
</dbReference>
<dbReference type="AlphaFoldDB" id="A0A5K7YX28"/>
<evidence type="ECO:0000313" key="7">
    <source>
        <dbReference type="Proteomes" id="UP000427769"/>
    </source>
</evidence>
<dbReference type="PANTHER" id="PTHR11085:SF4">
    <property type="entry name" value="NAD-DEPENDENT PROTEIN DEACYLASE"/>
    <property type="match status" value="1"/>
</dbReference>
<evidence type="ECO:0000256" key="4">
    <source>
        <dbReference type="PROSITE-ProRule" id="PRU00236"/>
    </source>
</evidence>
<proteinExistence type="predicted"/>
<feature type="domain" description="Deacetylase sirtuin-type" evidence="5">
    <location>
        <begin position="1"/>
        <end position="274"/>
    </location>
</feature>
<dbReference type="GO" id="GO:0070403">
    <property type="term" value="F:NAD+ binding"/>
    <property type="evidence" value="ECO:0007669"/>
    <property type="project" value="InterPro"/>
</dbReference>
<dbReference type="InterPro" id="IPR029035">
    <property type="entry name" value="DHS-like_NAD/FAD-binding_dom"/>
</dbReference>
<dbReference type="Gene3D" id="3.40.50.1220">
    <property type="entry name" value="TPP-binding domain"/>
    <property type="match status" value="1"/>
</dbReference>
<keyword evidence="4" id="KW-0862">Zinc</keyword>
<dbReference type="InterPro" id="IPR003000">
    <property type="entry name" value="Sirtuin"/>
</dbReference>
<dbReference type="InterPro" id="IPR026591">
    <property type="entry name" value="Sirtuin_cat_small_dom_sf"/>
</dbReference>
<keyword evidence="3" id="KW-0520">NAD</keyword>
<dbReference type="EMBL" id="AP021875">
    <property type="protein sequence ID" value="BBO72599.1"/>
    <property type="molecule type" value="Genomic_DNA"/>
</dbReference>
<accession>A0A5K7YX28</accession>
<evidence type="ECO:0000313" key="6">
    <source>
        <dbReference type="EMBL" id="BBO72599.1"/>
    </source>
</evidence>
<dbReference type="Gene3D" id="3.30.1600.10">
    <property type="entry name" value="SIR2/SIRT2 'Small Domain"/>
    <property type="match status" value="1"/>
</dbReference>
<reference evidence="6 7" key="1">
    <citation type="submission" date="2019-11" db="EMBL/GenBank/DDBJ databases">
        <title>Comparative genomics of hydrocarbon-degrading Desulfosarcina strains.</title>
        <authorList>
            <person name="Watanabe M."/>
            <person name="Kojima H."/>
            <person name="Fukui M."/>
        </authorList>
    </citation>
    <scope>NUCLEOTIDE SEQUENCE [LARGE SCALE GENOMIC DNA]</scope>
    <source>
        <strain evidence="6 7">PP31</strain>
    </source>
</reference>
<keyword evidence="4" id="KW-0479">Metal-binding</keyword>
<dbReference type="PROSITE" id="PS50305">
    <property type="entry name" value="SIRTUIN"/>
    <property type="match status" value="1"/>
</dbReference>
<keyword evidence="7" id="KW-1185">Reference proteome</keyword>
<feature type="binding site" evidence="4">
    <location>
        <position position="140"/>
    </location>
    <ligand>
        <name>Zn(2+)</name>
        <dbReference type="ChEBI" id="CHEBI:29105"/>
    </ligand>
</feature>
<dbReference type="KEGG" id="dwd:DSCW_00160"/>
<sequence>MSMSEATTLLAETVRGKGGITVLTGAGISAESGIPTFRGPEGFWTVGSREYHPQEMATFNMFSKDPESVWVWYLYRMGLCRQAQPNAGHLALASMESCLGDRFTLITQNVDNLHIRAGSSLDRTYQIHGNIFYTRCASSCRDTILPLPDALSSKNKGGSLTDKERELLVCPACGGWLRPHVLWFDETYDEPHYRFNSALETAQRTRLLITVGTTGATTLPNHIVNLVYRNGGLMIDINVADNPFARVAKQSERGIFIQRAGGEALAQLAGAIDD</sequence>
<dbReference type="Proteomes" id="UP000427769">
    <property type="component" value="Chromosome"/>
</dbReference>
<evidence type="ECO:0000256" key="3">
    <source>
        <dbReference type="ARBA" id="ARBA00023027"/>
    </source>
</evidence>
<name>A0A5K7YX28_9BACT</name>
<feature type="binding site" evidence="4">
    <location>
        <position position="170"/>
    </location>
    <ligand>
        <name>Zn(2+)</name>
        <dbReference type="ChEBI" id="CHEBI:29105"/>
    </ligand>
</feature>
<evidence type="ECO:0000259" key="5">
    <source>
        <dbReference type="PROSITE" id="PS50305"/>
    </source>
</evidence>
<evidence type="ECO:0000256" key="2">
    <source>
        <dbReference type="ARBA" id="ARBA00022679"/>
    </source>
</evidence>
<feature type="binding site" evidence="4">
    <location>
        <position position="173"/>
    </location>
    <ligand>
        <name>Zn(2+)</name>
        <dbReference type="ChEBI" id="CHEBI:29105"/>
    </ligand>
</feature>
<gene>
    <name evidence="6" type="primary">cobB_1</name>
    <name evidence="6" type="ORF">DSCW_00160</name>
</gene>
<dbReference type="OrthoDB" id="9800582at2"/>
<dbReference type="GO" id="GO:0046872">
    <property type="term" value="F:metal ion binding"/>
    <property type="evidence" value="ECO:0007669"/>
    <property type="project" value="UniProtKB-KW"/>
</dbReference>
<dbReference type="EC" id="2.3.1.286" evidence="1"/>
<dbReference type="GO" id="GO:0017136">
    <property type="term" value="F:histone deacetylase activity, NAD-dependent"/>
    <property type="evidence" value="ECO:0007669"/>
    <property type="project" value="TreeGrafter"/>
</dbReference>